<feature type="region of interest" description="Disordered" evidence="1">
    <location>
        <begin position="48"/>
        <end position="79"/>
    </location>
</feature>
<dbReference type="STRING" id="699431.SY89_01161"/>
<keyword evidence="3" id="KW-1185">Reference proteome</keyword>
<reference evidence="3" key="1">
    <citation type="submission" date="2013-11" db="EMBL/GenBank/DDBJ databases">
        <authorList>
            <person name="Hoang H.T."/>
            <person name="Killian M.L."/>
            <person name="Madson D.M."/>
            <person name="Arruda P.H.E."/>
            <person name="Sun D."/>
            <person name="Schwartz K.J."/>
            <person name="Yoon K."/>
        </authorList>
    </citation>
    <scope>NUCLEOTIDE SEQUENCE [LARGE SCALE GENOMIC DNA]</scope>
    <source>
        <strain evidence="3">CDK2</strain>
    </source>
</reference>
<name>A0A0P7GAJ5_9EURY</name>
<accession>A0A0P7GAJ5</accession>
<feature type="compositionally biased region" description="Basic and acidic residues" evidence="1">
    <location>
        <begin position="51"/>
        <end position="65"/>
    </location>
</feature>
<comment type="caution">
    <text evidence="2">The sequence shown here is derived from an EMBL/GenBank/DDBJ whole genome shotgun (WGS) entry which is preliminary data.</text>
</comment>
<evidence type="ECO:0000256" key="1">
    <source>
        <dbReference type="SAM" id="MobiDB-lite"/>
    </source>
</evidence>
<organism evidence="2 3">
    <name type="scientific">Halolamina pelagica</name>
    <dbReference type="NCBI Taxonomy" id="699431"/>
    <lineage>
        <taxon>Archaea</taxon>
        <taxon>Methanobacteriati</taxon>
        <taxon>Methanobacteriota</taxon>
        <taxon>Stenosarchaea group</taxon>
        <taxon>Halobacteria</taxon>
        <taxon>Halobacteriales</taxon>
        <taxon>Haloferacaceae</taxon>
    </lineage>
</organism>
<evidence type="ECO:0000313" key="3">
    <source>
        <dbReference type="Proteomes" id="UP000050535"/>
    </source>
</evidence>
<protein>
    <recommendedName>
        <fullName evidence="4">Antitoxin</fullName>
    </recommendedName>
</protein>
<proteinExistence type="predicted"/>
<dbReference type="RefSeq" id="WP_054583411.1">
    <property type="nucleotide sequence ID" value="NZ_LGUC01000001.1"/>
</dbReference>
<sequence>MPTKSVRLDVDLYERVMARKREGETVSETVDRLIDDVSLLDLAEGGEYDEERAAERKAALERTADADEVSLTDLTERET</sequence>
<evidence type="ECO:0008006" key="4">
    <source>
        <dbReference type="Google" id="ProtNLM"/>
    </source>
</evidence>
<dbReference type="EMBL" id="LGUC01000001">
    <property type="protein sequence ID" value="KPN30428.1"/>
    <property type="molecule type" value="Genomic_DNA"/>
</dbReference>
<gene>
    <name evidence="2" type="ORF">SY89_01161</name>
</gene>
<dbReference type="OrthoDB" id="9187at2157"/>
<evidence type="ECO:0000313" key="2">
    <source>
        <dbReference type="EMBL" id="KPN30428.1"/>
    </source>
</evidence>
<dbReference type="PATRIC" id="fig|699431.3.peg.1188"/>
<dbReference type="AlphaFoldDB" id="A0A0P7GAJ5"/>
<dbReference type="Proteomes" id="UP000050535">
    <property type="component" value="Unassembled WGS sequence"/>
</dbReference>